<gene>
    <name evidence="2" type="ORF">GMST_32890</name>
</gene>
<reference evidence="3" key="1">
    <citation type="submission" date="2020-06" db="EMBL/GenBank/DDBJ databases">
        <title>Draft genomic sequence of Geomonas sp. Red330.</title>
        <authorList>
            <person name="Itoh H."/>
            <person name="Zhenxing X."/>
            <person name="Ushijima N."/>
            <person name="Masuda Y."/>
            <person name="Shiratori Y."/>
            <person name="Senoo K."/>
        </authorList>
    </citation>
    <scope>NUCLEOTIDE SEQUENCE [LARGE SCALE GENOMIC DNA]</scope>
    <source>
        <strain evidence="3">Red330</strain>
    </source>
</reference>
<evidence type="ECO:0000313" key="3">
    <source>
        <dbReference type="Proteomes" id="UP000556026"/>
    </source>
</evidence>
<dbReference type="Proteomes" id="UP000556026">
    <property type="component" value="Unassembled WGS sequence"/>
</dbReference>
<organism evidence="2 3">
    <name type="scientific">Geomonas silvestris</name>
    <dbReference type="NCBI Taxonomy" id="2740184"/>
    <lineage>
        <taxon>Bacteria</taxon>
        <taxon>Pseudomonadati</taxon>
        <taxon>Thermodesulfobacteriota</taxon>
        <taxon>Desulfuromonadia</taxon>
        <taxon>Geobacterales</taxon>
        <taxon>Geobacteraceae</taxon>
        <taxon>Geomonas</taxon>
    </lineage>
</organism>
<comment type="caution">
    <text evidence="2">The sequence shown here is derived from an EMBL/GenBank/DDBJ whole genome shotgun (WGS) entry which is preliminary data.</text>
</comment>
<dbReference type="AlphaFoldDB" id="A0A6V8MM15"/>
<proteinExistence type="predicted"/>
<sequence length="75" mass="8298">MAANNIVWKNQKQPHQTFADLARPYHLTGARHAEARTTGDGHSKDSPGGFKKEKGDDQAEGTCKNHREGEERRGA</sequence>
<evidence type="ECO:0000256" key="1">
    <source>
        <dbReference type="SAM" id="MobiDB-lite"/>
    </source>
</evidence>
<protein>
    <submittedName>
        <fullName evidence="2">Uncharacterized protein</fullName>
    </submittedName>
</protein>
<dbReference type="EMBL" id="BLXX01000011">
    <property type="protein sequence ID" value="GFO60964.1"/>
    <property type="molecule type" value="Genomic_DNA"/>
</dbReference>
<name>A0A6V8MM15_9BACT</name>
<keyword evidence="3" id="KW-1185">Reference proteome</keyword>
<accession>A0A6V8MM15</accession>
<feature type="region of interest" description="Disordered" evidence="1">
    <location>
        <begin position="29"/>
        <end position="75"/>
    </location>
</feature>
<feature type="compositionally biased region" description="Basic and acidic residues" evidence="1">
    <location>
        <begin position="31"/>
        <end position="75"/>
    </location>
</feature>
<evidence type="ECO:0000313" key="2">
    <source>
        <dbReference type="EMBL" id="GFO60964.1"/>
    </source>
</evidence>